<protein>
    <submittedName>
        <fullName evidence="1">Uncharacterized protein</fullName>
    </submittedName>
</protein>
<name>A0A9Q3J7Q2_9BASI</name>
<gene>
    <name evidence="1" type="ORF">O181_097573</name>
</gene>
<dbReference type="Proteomes" id="UP000765509">
    <property type="component" value="Unassembled WGS sequence"/>
</dbReference>
<evidence type="ECO:0000313" key="2">
    <source>
        <dbReference type="Proteomes" id="UP000765509"/>
    </source>
</evidence>
<comment type="caution">
    <text evidence="1">The sequence shown here is derived from an EMBL/GenBank/DDBJ whole genome shotgun (WGS) entry which is preliminary data.</text>
</comment>
<dbReference type="AlphaFoldDB" id="A0A9Q3J7Q2"/>
<organism evidence="1 2">
    <name type="scientific">Austropuccinia psidii MF-1</name>
    <dbReference type="NCBI Taxonomy" id="1389203"/>
    <lineage>
        <taxon>Eukaryota</taxon>
        <taxon>Fungi</taxon>
        <taxon>Dikarya</taxon>
        <taxon>Basidiomycota</taxon>
        <taxon>Pucciniomycotina</taxon>
        <taxon>Pucciniomycetes</taxon>
        <taxon>Pucciniales</taxon>
        <taxon>Sphaerophragmiaceae</taxon>
        <taxon>Austropuccinia</taxon>
    </lineage>
</organism>
<sequence>MAKELCSRRIQCIRILNSNPKDFINGLALNLGPNPSPKTFPAILGKFSFYAPGPSQWAQATCVRKWSHGPPGSLADGLILALEGFSNPRMPWPMAHGM</sequence>
<dbReference type="EMBL" id="AVOT02065897">
    <property type="protein sequence ID" value="MBW0557858.1"/>
    <property type="molecule type" value="Genomic_DNA"/>
</dbReference>
<accession>A0A9Q3J7Q2</accession>
<keyword evidence="2" id="KW-1185">Reference proteome</keyword>
<reference evidence="1" key="1">
    <citation type="submission" date="2021-03" db="EMBL/GenBank/DDBJ databases">
        <title>Draft genome sequence of rust myrtle Austropuccinia psidii MF-1, a brazilian biotype.</title>
        <authorList>
            <person name="Quecine M.C."/>
            <person name="Pachon D.M.R."/>
            <person name="Bonatelli M.L."/>
            <person name="Correr F.H."/>
            <person name="Franceschini L.M."/>
            <person name="Leite T.F."/>
            <person name="Margarido G.R.A."/>
            <person name="Almeida C.A."/>
            <person name="Ferrarezi J.A."/>
            <person name="Labate C.A."/>
        </authorList>
    </citation>
    <scope>NUCLEOTIDE SEQUENCE</scope>
    <source>
        <strain evidence="1">MF-1</strain>
    </source>
</reference>
<evidence type="ECO:0000313" key="1">
    <source>
        <dbReference type="EMBL" id="MBW0557858.1"/>
    </source>
</evidence>
<proteinExistence type="predicted"/>